<dbReference type="Proteomes" id="UP000027265">
    <property type="component" value="Unassembled WGS sequence"/>
</dbReference>
<keyword evidence="4" id="KW-0479">Metal-binding</keyword>
<dbReference type="PANTHER" id="PTHR42940:SF3">
    <property type="entry name" value="ALCOHOL DEHYDROGENASE 1-RELATED"/>
    <property type="match status" value="1"/>
</dbReference>
<reference evidence="10" key="1">
    <citation type="journal article" date="2014" name="Proc. Natl. Acad. Sci. U.S.A.">
        <title>Extensive sampling of basidiomycete genomes demonstrates inadequacy of the white-rot/brown-rot paradigm for wood decay fungi.</title>
        <authorList>
            <person name="Riley R."/>
            <person name="Salamov A.A."/>
            <person name="Brown D.W."/>
            <person name="Nagy L.G."/>
            <person name="Floudas D."/>
            <person name="Held B.W."/>
            <person name="Levasseur A."/>
            <person name="Lombard V."/>
            <person name="Morin E."/>
            <person name="Otillar R."/>
            <person name="Lindquist E.A."/>
            <person name="Sun H."/>
            <person name="LaButti K.M."/>
            <person name="Schmutz J."/>
            <person name="Jabbour D."/>
            <person name="Luo H."/>
            <person name="Baker S.E."/>
            <person name="Pisabarro A.G."/>
            <person name="Walton J.D."/>
            <person name="Blanchette R.A."/>
            <person name="Henrissat B."/>
            <person name="Martin F."/>
            <person name="Cullen D."/>
            <person name="Hibbett D.S."/>
            <person name="Grigoriev I.V."/>
        </authorList>
    </citation>
    <scope>NUCLEOTIDE SEQUENCE [LARGE SCALE GENOMIC DNA]</scope>
    <source>
        <strain evidence="10">MUCL 33604</strain>
    </source>
</reference>
<dbReference type="FunFam" id="3.40.50.720:FF:000039">
    <property type="entry name" value="Alcohol dehydrogenase AdhP"/>
    <property type="match status" value="1"/>
</dbReference>
<organism evidence="9 10">
    <name type="scientific">Jaapia argillacea MUCL 33604</name>
    <dbReference type="NCBI Taxonomy" id="933084"/>
    <lineage>
        <taxon>Eukaryota</taxon>
        <taxon>Fungi</taxon>
        <taxon>Dikarya</taxon>
        <taxon>Basidiomycota</taxon>
        <taxon>Agaricomycotina</taxon>
        <taxon>Agaricomycetes</taxon>
        <taxon>Agaricomycetidae</taxon>
        <taxon>Jaapiales</taxon>
        <taxon>Jaapiaceae</taxon>
        <taxon>Jaapia</taxon>
    </lineage>
</organism>
<dbReference type="CDD" id="cd08297">
    <property type="entry name" value="CAD3"/>
    <property type="match status" value="1"/>
</dbReference>
<evidence type="ECO:0000256" key="6">
    <source>
        <dbReference type="ARBA" id="ARBA00023002"/>
    </source>
</evidence>
<comment type="similarity">
    <text evidence="2">Belongs to the zinc-containing alcohol dehydrogenase family.</text>
</comment>
<dbReference type="InterPro" id="IPR011032">
    <property type="entry name" value="GroES-like_sf"/>
</dbReference>
<name>A0A067QBJ9_9AGAM</name>
<keyword evidence="6" id="KW-0560">Oxidoreductase</keyword>
<dbReference type="FunCoup" id="A0A067QBJ9">
    <property type="interactions" value="294"/>
</dbReference>
<evidence type="ECO:0000256" key="1">
    <source>
        <dbReference type="ARBA" id="ARBA00001947"/>
    </source>
</evidence>
<dbReference type="Gene3D" id="3.40.50.720">
    <property type="entry name" value="NAD(P)-binding Rossmann-like Domain"/>
    <property type="match status" value="1"/>
</dbReference>
<accession>A0A067QBJ9</accession>
<evidence type="ECO:0000313" key="10">
    <source>
        <dbReference type="Proteomes" id="UP000027265"/>
    </source>
</evidence>
<dbReference type="InterPro" id="IPR036291">
    <property type="entry name" value="NAD(P)-bd_dom_sf"/>
</dbReference>
<feature type="domain" description="Enoyl reductase (ER)" evidence="8">
    <location>
        <begin position="26"/>
        <end position="354"/>
    </location>
</feature>
<dbReference type="OrthoDB" id="1879366at2759"/>
<dbReference type="Gene3D" id="3.90.180.10">
    <property type="entry name" value="Medium-chain alcohol dehydrogenases, catalytic domain"/>
    <property type="match status" value="1"/>
</dbReference>
<gene>
    <name evidence="9" type="ORF">JAAARDRAFT_56868</name>
</gene>
<evidence type="ECO:0000256" key="7">
    <source>
        <dbReference type="ARBA" id="ARBA00023027"/>
    </source>
</evidence>
<dbReference type="SUPFAM" id="SSF51735">
    <property type="entry name" value="NAD(P)-binding Rossmann-fold domains"/>
    <property type="match status" value="1"/>
</dbReference>
<keyword evidence="10" id="KW-1185">Reference proteome</keyword>
<dbReference type="InterPro" id="IPR013154">
    <property type="entry name" value="ADH-like_N"/>
</dbReference>
<evidence type="ECO:0000313" key="9">
    <source>
        <dbReference type="EMBL" id="KDQ59946.1"/>
    </source>
</evidence>
<evidence type="ECO:0000256" key="2">
    <source>
        <dbReference type="ARBA" id="ARBA00008072"/>
    </source>
</evidence>
<protein>
    <recommendedName>
        <fullName evidence="3">alcohol dehydrogenase</fullName>
        <ecNumber evidence="3">1.1.1.1</ecNumber>
    </recommendedName>
</protein>
<dbReference type="Pfam" id="PF08240">
    <property type="entry name" value="ADH_N"/>
    <property type="match status" value="1"/>
</dbReference>
<dbReference type="InParanoid" id="A0A067QBJ9"/>
<dbReference type="GO" id="GO:0046872">
    <property type="term" value="F:metal ion binding"/>
    <property type="evidence" value="ECO:0007669"/>
    <property type="project" value="UniProtKB-KW"/>
</dbReference>
<dbReference type="GO" id="GO:0004022">
    <property type="term" value="F:alcohol dehydrogenase (NAD+) activity"/>
    <property type="evidence" value="ECO:0007669"/>
    <property type="project" value="UniProtKB-EC"/>
</dbReference>
<dbReference type="EMBL" id="KL197715">
    <property type="protein sequence ID" value="KDQ59946.1"/>
    <property type="molecule type" value="Genomic_DNA"/>
</dbReference>
<dbReference type="InterPro" id="IPR020843">
    <property type="entry name" value="ER"/>
</dbReference>
<evidence type="ECO:0000259" key="8">
    <source>
        <dbReference type="SMART" id="SM00829"/>
    </source>
</evidence>
<dbReference type="Pfam" id="PF00107">
    <property type="entry name" value="ADH_zinc_N"/>
    <property type="match status" value="1"/>
</dbReference>
<sequence length="356" mass="37945">MATSIPTTQRAAVAIHYSQPLIINTGHPVTQPSSLAPGECLVKLDCTGVCHTDLGTTKGEYPVKDHLPRVPGHEGVGTVVAIGEHTMNKDVKVGDRVGLKWIAEACLRCELCRSGEESSCPNQKTHGYTMDGTFQEYCVSYVDHVTPIPKEIESADAVCILCAGLTVYKALKQTNTVMGNWVVISGAGGGLGHLAVQYAVAVGLRVIAIDTGDERKELALKLGAEKFIDFKEVVDLVTEVKVTTGGLGPHAAIITAASGPAYDQAVLYLRNAGTLIAVGMPPNTVSFSIPIIYIVAKSIRIIGSAVGNRQDAIEALDVAARAKVKCYYELADLNSINKIFENMEHGRCVGRTVVKF</sequence>
<dbReference type="GO" id="GO:0005737">
    <property type="term" value="C:cytoplasm"/>
    <property type="evidence" value="ECO:0007669"/>
    <property type="project" value="TreeGrafter"/>
</dbReference>
<evidence type="ECO:0000256" key="3">
    <source>
        <dbReference type="ARBA" id="ARBA00013190"/>
    </source>
</evidence>
<dbReference type="HOGENOM" id="CLU_026673_20_1_1"/>
<comment type="cofactor">
    <cofactor evidence="1">
        <name>Zn(2+)</name>
        <dbReference type="ChEBI" id="CHEBI:29105"/>
    </cofactor>
</comment>
<dbReference type="EC" id="1.1.1.1" evidence="3"/>
<dbReference type="STRING" id="933084.A0A067QBJ9"/>
<evidence type="ECO:0000256" key="4">
    <source>
        <dbReference type="ARBA" id="ARBA00022723"/>
    </source>
</evidence>
<evidence type="ECO:0000256" key="5">
    <source>
        <dbReference type="ARBA" id="ARBA00022833"/>
    </source>
</evidence>
<proteinExistence type="inferred from homology"/>
<keyword evidence="5" id="KW-0862">Zinc</keyword>
<dbReference type="AlphaFoldDB" id="A0A067QBJ9"/>
<dbReference type="InterPro" id="IPR013149">
    <property type="entry name" value="ADH-like_C"/>
</dbReference>
<dbReference type="SMART" id="SM00829">
    <property type="entry name" value="PKS_ER"/>
    <property type="match status" value="1"/>
</dbReference>
<dbReference type="PANTHER" id="PTHR42940">
    <property type="entry name" value="ALCOHOL DEHYDROGENASE 1-RELATED"/>
    <property type="match status" value="1"/>
</dbReference>
<dbReference type="SUPFAM" id="SSF50129">
    <property type="entry name" value="GroES-like"/>
    <property type="match status" value="1"/>
</dbReference>
<keyword evidence="7" id="KW-0520">NAD</keyword>